<evidence type="ECO:0000313" key="3">
    <source>
        <dbReference type="Proteomes" id="UP000806528"/>
    </source>
</evidence>
<evidence type="ECO:0000259" key="1">
    <source>
        <dbReference type="Pfam" id="PF13577"/>
    </source>
</evidence>
<dbReference type="EMBL" id="JADBGI010000001">
    <property type="protein sequence ID" value="MBE2997110.1"/>
    <property type="molecule type" value="Genomic_DNA"/>
</dbReference>
<dbReference type="Pfam" id="PF13577">
    <property type="entry name" value="SnoaL_4"/>
    <property type="match status" value="1"/>
</dbReference>
<comment type="caution">
    <text evidence="2">The sequence shown here is derived from an EMBL/GenBank/DDBJ whole genome shotgun (WGS) entry which is preliminary data.</text>
</comment>
<name>A0ABR9NZZ5_9ACTN</name>
<organism evidence="2 3">
    <name type="scientific">Nocardiopsis coralli</name>
    <dbReference type="NCBI Taxonomy" id="2772213"/>
    <lineage>
        <taxon>Bacteria</taxon>
        <taxon>Bacillati</taxon>
        <taxon>Actinomycetota</taxon>
        <taxon>Actinomycetes</taxon>
        <taxon>Streptosporangiales</taxon>
        <taxon>Nocardiopsidaceae</taxon>
        <taxon>Nocardiopsis</taxon>
    </lineage>
</organism>
<sequence>MTGTDRLARIEARLQSLEDERDITRLILSYGPLVDSGDADGVAGLWTDDGFYDVDTLRMDGRAQIAAMVRSAPHRAWIEGGCAHLSGPPHVVVDGDRAVAVCHSLLVVHGDGGFRVQRATANRWDLCRTSDGWKVAERTGRVLDGREVSPALLHAGVRAER</sequence>
<feature type="domain" description="SnoaL-like" evidence="1">
    <location>
        <begin position="15"/>
        <end position="139"/>
    </location>
</feature>
<dbReference type="Gene3D" id="3.10.450.50">
    <property type="match status" value="1"/>
</dbReference>
<dbReference type="CDD" id="cd00531">
    <property type="entry name" value="NTF2_like"/>
    <property type="match status" value="1"/>
</dbReference>
<keyword evidence="3" id="KW-1185">Reference proteome</keyword>
<dbReference type="InterPro" id="IPR032710">
    <property type="entry name" value="NTF2-like_dom_sf"/>
</dbReference>
<reference evidence="2 3" key="1">
    <citation type="submission" date="2020-09" db="EMBL/GenBank/DDBJ databases">
        <title>Diversity and distribution of actinomycetes associated with coral in the coast of Hainan.</title>
        <authorList>
            <person name="Li F."/>
        </authorList>
    </citation>
    <scope>NUCLEOTIDE SEQUENCE [LARGE SCALE GENOMIC DNA]</scope>
    <source>
        <strain evidence="2 3">HNM0947</strain>
    </source>
</reference>
<accession>A0ABR9NZZ5</accession>
<evidence type="ECO:0000313" key="2">
    <source>
        <dbReference type="EMBL" id="MBE2997110.1"/>
    </source>
</evidence>
<dbReference type="Proteomes" id="UP000806528">
    <property type="component" value="Unassembled WGS sequence"/>
</dbReference>
<gene>
    <name evidence="2" type="ORF">IDM40_00120</name>
</gene>
<dbReference type="RefSeq" id="WP_193119783.1">
    <property type="nucleotide sequence ID" value="NZ_JADBGI010000001.1"/>
</dbReference>
<dbReference type="SUPFAM" id="SSF54427">
    <property type="entry name" value="NTF2-like"/>
    <property type="match status" value="1"/>
</dbReference>
<dbReference type="InterPro" id="IPR037401">
    <property type="entry name" value="SnoaL-like"/>
</dbReference>
<protein>
    <submittedName>
        <fullName evidence="2">Nuclear transport factor 2 family protein</fullName>
    </submittedName>
</protein>
<proteinExistence type="predicted"/>